<proteinExistence type="predicted"/>
<accession>A0ABX8ZD26</accession>
<keyword evidence="2" id="KW-1185">Reference proteome</keyword>
<dbReference type="InterPro" id="IPR032710">
    <property type="entry name" value="NTF2-like_dom_sf"/>
</dbReference>
<dbReference type="RefSeq" id="WP_221422442.1">
    <property type="nucleotide sequence ID" value="NZ_CP081297.1"/>
</dbReference>
<dbReference type="Proteomes" id="UP000824280">
    <property type="component" value="Chromosome"/>
</dbReference>
<protein>
    <recommendedName>
        <fullName evidence="3">SnoaL-like domain-containing protein</fullName>
    </recommendedName>
</protein>
<dbReference type="PANTHER" id="PTHR41252:SF1">
    <property type="entry name" value="BLR2505 PROTEIN"/>
    <property type="match status" value="1"/>
</dbReference>
<dbReference type="Gene3D" id="3.10.450.50">
    <property type="match status" value="1"/>
</dbReference>
<dbReference type="PANTHER" id="PTHR41252">
    <property type="entry name" value="BLR2505 PROTEIN"/>
    <property type="match status" value="1"/>
</dbReference>
<gene>
    <name evidence="1" type="ORF">K3166_12020</name>
</gene>
<name>A0ABX8ZD26_9SPHN</name>
<sequence length="128" mass="13432">MSKATEVLENLYGAFAAGDGDRLGALLGNTHWVEASGGPYGGTYNGFAEVAANVFGPIGNDVTDFSARPDSISPVGDDAALALGFYRGKTAHGPFEIRFAHLAHVDGDAIVRFEQFTDTHQWQAATAG</sequence>
<dbReference type="SUPFAM" id="SSF54427">
    <property type="entry name" value="NTF2-like"/>
    <property type="match status" value="1"/>
</dbReference>
<evidence type="ECO:0000313" key="2">
    <source>
        <dbReference type="Proteomes" id="UP000824280"/>
    </source>
</evidence>
<evidence type="ECO:0008006" key="3">
    <source>
        <dbReference type="Google" id="ProtNLM"/>
    </source>
</evidence>
<dbReference type="EMBL" id="CP081297">
    <property type="protein sequence ID" value="QZD86901.1"/>
    <property type="molecule type" value="Genomic_DNA"/>
</dbReference>
<organism evidence="1 2">
    <name type="scientific">Qipengyuania psychrotolerans</name>
    <dbReference type="NCBI Taxonomy" id="2867238"/>
    <lineage>
        <taxon>Bacteria</taxon>
        <taxon>Pseudomonadati</taxon>
        <taxon>Pseudomonadota</taxon>
        <taxon>Alphaproteobacteria</taxon>
        <taxon>Sphingomonadales</taxon>
        <taxon>Erythrobacteraceae</taxon>
        <taxon>Qipengyuania</taxon>
    </lineage>
</organism>
<evidence type="ECO:0000313" key="1">
    <source>
        <dbReference type="EMBL" id="QZD86901.1"/>
    </source>
</evidence>
<reference evidence="1 2" key="1">
    <citation type="submission" date="2021-08" db="EMBL/GenBank/DDBJ databases">
        <title>Comparative Genomics Analysis of the Genus Qipengyuania Reveals Extensive Genetic Diversity and Metabolic Versatility, Including the Description of Fifteen Novel Species.</title>
        <authorList>
            <person name="Liu Y."/>
        </authorList>
    </citation>
    <scope>NUCLEOTIDE SEQUENCE [LARGE SCALE GENOMIC DNA]</scope>
    <source>
        <strain evidence="1 2">1XM2-8</strain>
    </source>
</reference>